<evidence type="ECO:0000256" key="1">
    <source>
        <dbReference type="SAM" id="MobiDB-lite"/>
    </source>
</evidence>
<dbReference type="Proteomes" id="UP001497497">
    <property type="component" value="Unassembled WGS sequence"/>
</dbReference>
<feature type="region of interest" description="Disordered" evidence="1">
    <location>
        <begin position="1"/>
        <end position="38"/>
    </location>
</feature>
<name>A0AAV2HLG6_LYMST</name>
<evidence type="ECO:0000256" key="2">
    <source>
        <dbReference type="SAM" id="Phobius"/>
    </source>
</evidence>
<proteinExistence type="predicted"/>
<keyword evidence="2" id="KW-0812">Transmembrane</keyword>
<keyword evidence="4" id="KW-1185">Reference proteome</keyword>
<dbReference type="EMBL" id="CAXITT010000185">
    <property type="protein sequence ID" value="CAL1534900.1"/>
    <property type="molecule type" value="Genomic_DNA"/>
</dbReference>
<evidence type="ECO:0000313" key="4">
    <source>
        <dbReference type="Proteomes" id="UP001497497"/>
    </source>
</evidence>
<accession>A0AAV2HLG6</accession>
<comment type="caution">
    <text evidence="3">The sequence shown here is derived from an EMBL/GenBank/DDBJ whole genome shotgun (WGS) entry which is preliminary data.</text>
</comment>
<protein>
    <submittedName>
        <fullName evidence="3">Uncharacterized protein</fullName>
    </submittedName>
</protein>
<evidence type="ECO:0000313" key="3">
    <source>
        <dbReference type="EMBL" id="CAL1534900.1"/>
    </source>
</evidence>
<feature type="compositionally biased region" description="Low complexity" evidence="1">
    <location>
        <begin position="1"/>
        <end position="17"/>
    </location>
</feature>
<keyword evidence="2" id="KW-0472">Membrane</keyword>
<dbReference type="AlphaFoldDB" id="A0AAV2HLG6"/>
<feature type="non-terminal residue" evidence="3">
    <location>
        <position position="1"/>
    </location>
</feature>
<feature type="compositionally biased region" description="Polar residues" evidence="1">
    <location>
        <begin position="18"/>
        <end position="32"/>
    </location>
</feature>
<organism evidence="3 4">
    <name type="scientific">Lymnaea stagnalis</name>
    <name type="common">Great pond snail</name>
    <name type="synonym">Helix stagnalis</name>
    <dbReference type="NCBI Taxonomy" id="6523"/>
    <lineage>
        <taxon>Eukaryota</taxon>
        <taxon>Metazoa</taxon>
        <taxon>Spiralia</taxon>
        <taxon>Lophotrochozoa</taxon>
        <taxon>Mollusca</taxon>
        <taxon>Gastropoda</taxon>
        <taxon>Heterobranchia</taxon>
        <taxon>Euthyneura</taxon>
        <taxon>Panpulmonata</taxon>
        <taxon>Hygrophila</taxon>
        <taxon>Lymnaeoidea</taxon>
        <taxon>Lymnaeidae</taxon>
        <taxon>Lymnaea</taxon>
    </lineage>
</organism>
<gene>
    <name evidence="3" type="ORF">GSLYS_00008860001</name>
</gene>
<feature type="transmembrane region" description="Helical" evidence="2">
    <location>
        <begin position="76"/>
        <end position="96"/>
    </location>
</feature>
<keyword evidence="2" id="KW-1133">Transmembrane helix</keyword>
<reference evidence="3 4" key="1">
    <citation type="submission" date="2024-04" db="EMBL/GenBank/DDBJ databases">
        <authorList>
            <consortium name="Genoscope - CEA"/>
            <person name="William W."/>
        </authorList>
    </citation>
    <scope>NUCLEOTIDE SEQUENCE [LARGE SCALE GENOMIC DNA]</scope>
</reference>
<sequence>TSELTTSQSESISQTTQPATTVTSAPESTSAQSDTSYQTTYPTTIISSTIESSTKHTGSLNETIGGFTSNARVDRISIVSTSLIYVLGNLITVLFTTNQQNFQRHR</sequence>